<name>A0ABY0KK86_9ACTN</name>
<dbReference type="InterPro" id="IPR036390">
    <property type="entry name" value="WH_DNA-bd_sf"/>
</dbReference>
<dbReference type="Gene3D" id="1.10.10.10">
    <property type="entry name" value="Winged helix-like DNA-binding domain superfamily/Winged helix DNA-binding domain"/>
    <property type="match status" value="1"/>
</dbReference>
<dbReference type="SUPFAM" id="SSF46785">
    <property type="entry name" value="Winged helix' DNA-binding domain"/>
    <property type="match status" value="1"/>
</dbReference>
<proteinExistence type="predicted"/>
<dbReference type="Proteomes" id="UP000199405">
    <property type="component" value="Unassembled WGS sequence"/>
</dbReference>
<dbReference type="CDD" id="cd00090">
    <property type="entry name" value="HTH_ARSR"/>
    <property type="match status" value="1"/>
</dbReference>
<evidence type="ECO:0008006" key="3">
    <source>
        <dbReference type="Google" id="ProtNLM"/>
    </source>
</evidence>
<accession>A0ABY0KK86</accession>
<gene>
    <name evidence="1" type="ORF">GA0070562_2956</name>
</gene>
<evidence type="ECO:0000313" key="1">
    <source>
        <dbReference type="EMBL" id="SCE81333.1"/>
    </source>
</evidence>
<dbReference type="EMBL" id="FMCQ01000003">
    <property type="protein sequence ID" value="SCE81333.1"/>
    <property type="molecule type" value="Genomic_DNA"/>
</dbReference>
<sequence>MPERFVLIPETRQQKWRHQQLRALVRLHVSTYFRTLAAVASVEERLAALETQVARLVGERDAGAGATTGEVAPGDALWALGGLKQRIPAGGAGAVLYTGTVRTGDRNYDWQYGATVDDLLDDDWPALAGTLTALAHPVRLRLLREILGGRHGTAELAGLDGIGTTGQLHHHLRQLAAAGWLRSGARGRYDIPPERVVPLLAILTAARR</sequence>
<dbReference type="InterPro" id="IPR036388">
    <property type="entry name" value="WH-like_DNA-bd_sf"/>
</dbReference>
<reference evidence="1 2" key="1">
    <citation type="submission" date="2016-06" db="EMBL/GenBank/DDBJ databases">
        <authorList>
            <person name="Varghese N."/>
            <person name="Submissions Spin"/>
        </authorList>
    </citation>
    <scope>NUCLEOTIDE SEQUENCE [LARGE SCALE GENOMIC DNA]</scope>
    <source>
        <strain evidence="1 2">DSM 45142</strain>
    </source>
</reference>
<dbReference type="InterPro" id="IPR011991">
    <property type="entry name" value="ArsR-like_HTH"/>
</dbReference>
<organism evidence="1 2">
    <name type="scientific">Micromonospora tulbaghiae</name>
    <dbReference type="NCBI Taxonomy" id="479978"/>
    <lineage>
        <taxon>Bacteria</taxon>
        <taxon>Bacillati</taxon>
        <taxon>Actinomycetota</taxon>
        <taxon>Actinomycetes</taxon>
        <taxon>Micromonosporales</taxon>
        <taxon>Micromonosporaceae</taxon>
        <taxon>Micromonospora</taxon>
    </lineage>
</organism>
<comment type="caution">
    <text evidence="1">The sequence shown here is derived from an EMBL/GenBank/DDBJ whole genome shotgun (WGS) entry which is preliminary data.</text>
</comment>
<evidence type="ECO:0000313" key="2">
    <source>
        <dbReference type="Proteomes" id="UP000199405"/>
    </source>
</evidence>
<protein>
    <recommendedName>
        <fullName evidence="3">ArsR family transcriptional regulator</fullName>
    </recommendedName>
</protein>
<keyword evidence="2" id="KW-1185">Reference proteome</keyword>